<dbReference type="EMBL" id="JXTC01000013">
    <property type="protein sequence ID" value="POO00427.1"/>
    <property type="molecule type" value="Genomic_DNA"/>
</dbReference>
<comment type="caution">
    <text evidence="1">The sequence shown here is derived from an EMBL/GenBank/DDBJ whole genome shotgun (WGS) entry which is preliminary data.</text>
</comment>
<proteinExistence type="predicted"/>
<reference evidence="2" key="1">
    <citation type="submission" date="2016-06" db="EMBL/GenBank/DDBJ databases">
        <title>Parallel loss of symbiosis genes in relatives of nitrogen-fixing non-legume Parasponia.</title>
        <authorList>
            <person name="Van Velzen R."/>
            <person name="Holmer R."/>
            <person name="Bu F."/>
            <person name="Rutten L."/>
            <person name="Van Zeijl A."/>
            <person name="Liu W."/>
            <person name="Santuari L."/>
            <person name="Cao Q."/>
            <person name="Sharma T."/>
            <person name="Shen D."/>
            <person name="Roswanjaya Y."/>
            <person name="Wardhani T."/>
            <person name="Kalhor M.S."/>
            <person name="Jansen J."/>
            <person name="Van den Hoogen J."/>
            <person name="Gungor B."/>
            <person name="Hartog M."/>
            <person name="Hontelez J."/>
            <person name="Verver J."/>
            <person name="Yang W.-C."/>
            <person name="Schijlen E."/>
            <person name="Repin R."/>
            <person name="Schilthuizen M."/>
            <person name="Schranz E."/>
            <person name="Heidstra R."/>
            <person name="Miyata K."/>
            <person name="Fedorova E."/>
            <person name="Kohlen W."/>
            <person name="Bisseling T."/>
            <person name="Smit S."/>
            <person name="Geurts R."/>
        </authorList>
    </citation>
    <scope>NUCLEOTIDE SEQUENCE [LARGE SCALE GENOMIC DNA]</scope>
    <source>
        <strain evidence="2">cv. RG33-2</strain>
    </source>
</reference>
<gene>
    <name evidence="1" type="ORF">TorRG33x02_038400</name>
</gene>
<dbReference type="PANTHER" id="PTHR47885">
    <property type="entry name" value="AP-5 COMPLEX SUBUNIT ZETA-1"/>
    <property type="match status" value="1"/>
</dbReference>
<evidence type="ECO:0000313" key="2">
    <source>
        <dbReference type="Proteomes" id="UP000237000"/>
    </source>
</evidence>
<dbReference type="Proteomes" id="UP000237000">
    <property type="component" value="Unassembled WGS sequence"/>
</dbReference>
<name>A0A2P5FRJ9_TREOI</name>
<keyword evidence="2" id="KW-1185">Reference proteome</keyword>
<dbReference type="AlphaFoldDB" id="A0A2P5FRJ9"/>
<accession>A0A2P5FRJ9</accession>
<evidence type="ECO:0000313" key="1">
    <source>
        <dbReference type="EMBL" id="POO00427.1"/>
    </source>
</evidence>
<protein>
    <submittedName>
        <fullName evidence="1">Uncharacterized protein</fullName>
    </submittedName>
</protein>
<organism evidence="1 2">
    <name type="scientific">Trema orientale</name>
    <name type="common">Charcoal tree</name>
    <name type="synonym">Celtis orientalis</name>
    <dbReference type="NCBI Taxonomy" id="63057"/>
    <lineage>
        <taxon>Eukaryota</taxon>
        <taxon>Viridiplantae</taxon>
        <taxon>Streptophyta</taxon>
        <taxon>Embryophyta</taxon>
        <taxon>Tracheophyta</taxon>
        <taxon>Spermatophyta</taxon>
        <taxon>Magnoliopsida</taxon>
        <taxon>eudicotyledons</taxon>
        <taxon>Gunneridae</taxon>
        <taxon>Pentapetalae</taxon>
        <taxon>rosids</taxon>
        <taxon>fabids</taxon>
        <taxon>Rosales</taxon>
        <taxon>Cannabaceae</taxon>
        <taxon>Trema</taxon>
    </lineage>
</organism>
<dbReference type="STRING" id="63057.A0A2P5FRJ9"/>
<dbReference type="PANTHER" id="PTHR47885:SF1">
    <property type="entry name" value="AP-5 COMPLEX SUBUNIT ZETA-1"/>
    <property type="match status" value="1"/>
</dbReference>
<dbReference type="InParanoid" id="A0A2P5FRJ9"/>
<dbReference type="OrthoDB" id="744564at2759"/>
<sequence>MLCNPQVARSRISDARVWKRARDYLGLMNEPAISLSVLGPSRPSGASGHNPGTIKWSDGATKMIAHIPFYILGEQEGPPSHDFSFSDLLPRR</sequence>